<name>G5AYK6_HETGA</name>
<evidence type="ECO:0000256" key="2">
    <source>
        <dbReference type="ARBA" id="ARBA00022692"/>
    </source>
</evidence>
<dbReference type="PANTHER" id="PTHR24061:SF545">
    <property type="entry name" value="VOMERONASAL 2, RECEPTOR 118-RELATED"/>
    <property type="match status" value="1"/>
</dbReference>
<keyword evidence="8" id="KW-0675">Receptor</keyword>
<proteinExistence type="predicted"/>
<dbReference type="AlphaFoldDB" id="G5AYK6"/>
<dbReference type="PANTHER" id="PTHR24061">
    <property type="entry name" value="CALCIUM-SENSING RECEPTOR-RELATED"/>
    <property type="match status" value="1"/>
</dbReference>
<evidence type="ECO:0000313" key="8">
    <source>
        <dbReference type="EMBL" id="EHB02117.1"/>
    </source>
</evidence>
<gene>
    <name evidence="8" type="ORF">GW7_15268</name>
</gene>
<dbReference type="PRINTS" id="PR01535">
    <property type="entry name" value="VOMERONASL2R"/>
</dbReference>
<dbReference type="STRING" id="10181.G5AYK6"/>
<dbReference type="InterPro" id="IPR004073">
    <property type="entry name" value="GPCR_3_vmron_rcpt_2"/>
</dbReference>
<keyword evidence="4" id="KW-1133">Transmembrane helix</keyword>
<organism evidence="8 9">
    <name type="scientific">Heterocephalus glaber</name>
    <name type="common">Naked mole rat</name>
    <dbReference type="NCBI Taxonomy" id="10181"/>
    <lineage>
        <taxon>Eukaryota</taxon>
        <taxon>Metazoa</taxon>
        <taxon>Chordata</taxon>
        <taxon>Craniata</taxon>
        <taxon>Vertebrata</taxon>
        <taxon>Euteleostomi</taxon>
        <taxon>Mammalia</taxon>
        <taxon>Eutheria</taxon>
        <taxon>Euarchontoglires</taxon>
        <taxon>Glires</taxon>
        <taxon>Rodentia</taxon>
        <taxon>Hystricomorpha</taxon>
        <taxon>Bathyergidae</taxon>
        <taxon>Heterocephalus</taxon>
    </lineage>
</organism>
<dbReference type="Gene3D" id="2.10.50.30">
    <property type="entry name" value="GPCR, family 3, nine cysteines domain"/>
    <property type="match status" value="1"/>
</dbReference>
<sequence length="178" mass="20188">TLKDCTPNASLAWLPVNRFDMAMKDGSYNIYNAVYAVAHALHEMLLQQVGMPPVRNRKAVVFSPWQLHPFLRNIQFKNPAGDQVNLDEKGKLDAEYDILNFWNFPEGLRLKVKLGTFSLHVPLVQQLSLSEDMIEWAIAIHQIPRSICSESCNPGFRKTPQEGKAACCFNCILCPENE</sequence>
<dbReference type="Pfam" id="PF01094">
    <property type="entry name" value="ANF_receptor"/>
    <property type="match status" value="1"/>
</dbReference>
<evidence type="ECO:0000259" key="7">
    <source>
        <dbReference type="Pfam" id="PF07562"/>
    </source>
</evidence>
<dbReference type="Gene3D" id="3.40.50.2300">
    <property type="match status" value="1"/>
</dbReference>
<evidence type="ECO:0000313" key="9">
    <source>
        <dbReference type="Proteomes" id="UP000006813"/>
    </source>
</evidence>
<feature type="domain" description="GPCR family 3 nine cysteines" evidence="7">
    <location>
        <begin position="143"/>
        <end position="178"/>
    </location>
</feature>
<keyword evidence="3" id="KW-0732">Signal</keyword>
<evidence type="ECO:0000259" key="6">
    <source>
        <dbReference type="Pfam" id="PF01094"/>
    </source>
</evidence>
<dbReference type="InterPro" id="IPR028082">
    <property type="entry name" value="Peripla_BP_I"/>
</dbReference>
<evidence type="ECO:0000256" key="3">
    <source>
        <dbReference type="ARBA" id="ARBA00022729"/>
    </source>
</evidence>
<keyword evidence="5" id="KW-0472">Membrane</keyword>
<evidence type="ECO:0000256" key="1">
    <source>
        <dbReference type="ARBA" id="ARBA00004370"/>
    </source>
</evidence>
<dbReference type="Pfam" id="PF07562">
    <property type="entry name" value="NCD3G"/>
    <property type="match status" value="1"/>
</dbReference>
<dbReference type="InterPro" id="IPR000068">
    <property type="entry name" value="GPCR_3_Ca_sens_rcpt-rel"/>
</dbReference>
<dbReference type="EMBL" id="JH167518">
    <property type="protein sequence ID" value="EHB02117.1"/>
    <property type="molecule type" value="Genomic_DNA"/>
</dbReference>
<dbReference type="InterPro" id="IPR038550">
    <property type="entry name" value="GPCR_3_9-Cys_sf"/>
</dbReference>
<comment type="subcellular location">
    <subcellularLocation>
        <location evidence="1">Membrane</location>
    </subcellularLocation>
</comment>
<dbReference type="GO" id="GO:0005886">
    <property type="term" value="C:plasma membrane"/>
    <property type="evidence" value="ECO:0007669"/>
    <property type="project" value="TreeGrafter"/>
</dbReference>
<accession>G5AYK6</accession>
<keyword evidence="2" id="KW-0812">Transmembrane</keyword>
<reference evidence="8 9" key="1">
    <citation type="journal article" date="2011" name="Nature">
        <title>Genome sequencing reveals insights into physiology and longevity of the naked mole rat.</title>
        <authorList>
            <person name="Kim E.B."/>
            <person name="Fang X."/>
            <person name="Fushan A.A."/>
            <person name="Huang Z."/>
            <person name="Lobanov A.V."/>
            <person name="Han L."/>
            <person name="Marino S.M."/>
            <person name="Sun X."/>
            <person name="Turanov A.A."/>
            <person name="Yang P."/>
            <person name="Yim S.H."/>
            <person name="Zhao X."/>
            <person name="Kasaikina M.V."/>
            <person name="Stoletzki N."/>
            <person name="Peng C."/>
            <person name="Polak P."/>
            <person name="Xiong Z."/>
            <person name="Kiezun A."/>
            <person name="Zhu Y."/>
            <person name="Chen Y."/>
            <person name="Kryukov G.V."/>
            <person name="Zhang Q."/>
            <person name="Peshkin L."/>
            <person name="Yang L."/>
            <person name="Bronson R.T."/>
            <person name="Buffenstein R."/>
            <person name="Wang B."/>
            <person name="Han C."/>
            <person name="Li Q."/>
            <person name="Chen L."/>
            <person name="Zhao W."/>
            <person name="Sunyaev S.R."/>
            <person name="Park T.J."/>
            <person name="Zhang G."/>
            <person name="Wang J."/>
            <person name="Gladyshev V.N."/>
        </authorList>
    </citation>
    <scope>NUCLEOTIDE SEQUENCE [LARGE SCALE GENOMIC DNA]</scope>
</reference>
<feature type="domain" description="Receptor ligand binding region" evidence="6">
    <location>
        <begin position="27"/>
        <end position="101"/>
    </location>
</feature>
<feature type="non-terminal residue" evidence="8">
    <location>
        <position position="1"/>
    </location>
</feature>
<feature type="non-terminal residue" evidence="8">
    <location>
        <position position="178"/>
    </location>
</feature>
<dbReference type="Proteomes" id="UP000006813">
    <property type="component" value="Unassembled WGS sequence"/>
</dbReference>
<evidence type="ECO:0000256" key="4">
    <source>
        <dbReference type="ARBA" id="ARBA00022989"/>
    </source>
</evidence>
<evidence type="ECO:0000256" key="5">
    <source>
        <dbReference type="ARBA" id="ARBA00023136"/>
    </source>
</evidence>
<protein>
    <submittedName>
        <fullName evidence="8">Vomeronasal type-2 receptor 26</fullName>
    </submittedName>
</protein>
<dbReference type="GO" id="GO:0004930">
    <property type="term" value="F:G protein-coupled receptor activity"/>
    <property type="evidence" value="ECO:0007669"/>
    <property type="project" value="InterPro"/>
</dbReference>
<dbReference type="InterPro" id="IPR001828">
    <property type="entry name" value="ANF_lig-bd_rcpt"/>
</dbReference>
<dbReference type="InterPro" id="IPR011500">
    <property type="entry name" value="GPCR_3_9-Cys_dom"/>
</dbReference>
<dbReference type="SUPFAM" id="SSF53822">
    <property type="entry name" value="Periplasmic binding protein-like I"/>
    <property type="match status" value="1"/>
</dbReference>
<dbReference type="InParanoid" id="G5AYK6"/>